<dbReference type="InterPro" id="IPR010262">
    <property type="entry name" value="Arylsulfotransferase_bact"/>
</dbReference>
<dbReference type="Pfam" id="PF18962">
    <property type="entry name" value="Por_Secre_tail"/>
    <property type="match status" value="1"/>
</dbReference>
<dbReference type="SUPFAM" id="SSF50969">
    <property type="entry name" value="YVTN repeat-like/Quinoprotein amine dehydrogenase"/>
    <property type="match status" value="1"/>
</dbReference>
<protein>
    <submittedName>
        <fullName evidence="3">Aryl-sulfate sulfotransferase</fullName>
    </submittedName>
</protein>
<dbReference type="Proteomes" id="UP001285855">
    <property type="component" value="Unassembled WGS sequence"/>
</dbReference>
<proteinExistence type="predicted"/>
<sequence length="543" mass="60322">MIKRLLLFAVIISNISVSQNTIGTTFISEGVYDGYTLFTVSTETYLINNCGEVINQWTSTFPPGNSVYLLENGNLLRAGRTSSSDITFGGQGGVVELYNWDGNLIWQYFYDTPMMRQHHDVYPMPNGNILILAATVMSNSEAIQAGRDPLLLTETDLYNEQIIEVTPLGLDSVNIVWEWNIKDHLIQDFDATKDNFGNIGLNPNKLDINFLNGGSGGSNWLHINSIQYNEERDQIILSSRNLSEIWIIDHSTTTAEAASDTGGTYGKGGDLLYRWGNPEAYKQGTNADRTLFGQHTPYFIPSNLPNSGKILLFNNGIDRTPSYSQVDIISPPETSLGVYDYSQNTKYLPNNTDYTYDEFTTGNSDFFSPIVSSARQLPNGNILICEGNQGHFFEINSNEEKVWEYVNPVNSNNGNISSQGDPPPNANLTFRAEKYPTNYAAFDGRDLTPGDPIELNPDLTLCNSLSVSEFEIHPISIYPNPTNGSFKVSSTQNINKIEVYNILGKRVLVSSGTTIDLSFQSSGVYLIKIHSDKNSITKKVVKN</sequence>
<evidence type="ECO:0000313" key="4">
    <source>
        <dbReference type="Proteomes" id="UP001285855"/>
    </source>
</evidence>
<reference evidence="3 4" key="1">
    <citation type="submission" date="2023-11" db="EMBL/GenBank/DDBJ databases">
        <title>Winogradskyella pelagius sp. nov., isolated from coastal sediment.</title>
        <authorList>
            <person name="Li F."/>
        </authorList>
    </citation>
    <scope>NUCLEOTIDE SEQUENCE [LARGE SCALE GENOMIC DNA]</scope>
    <source>
        <strain evidence="3 4">KCTC 23502</strain>
    </source>
</reference>
<gene>
    <name evidence="3" type="ORF">SNF14_09000</name>
</gene>
<keyword evidence="1" id="KW-0732">Signal</keyword>
<keyword evidence="4" id="KW-1185">Reference proteome</keyword>
<dbReference type="InterPro" id="IPR011044">
    <property type="entry name" value="Quino_amine_DH_bsu"/>
</dbReference>
<dbReference type="InterPro" id="IPR026444">
    <property type="entry name" value="Secre_tail"/>
</dbReference>
<dbReference type="NCBIfam" id="TIGR04183">
    <property type="entry name" value="Por_Secre_tail"/>
    <property type="match status" value="1"/>
</dbReference>
<comment type="caution">
    <text evidence="3">The sequence shown here is derived from an EMBL/GenBank/DDBJ whole genome shotgun (WGS) entry which is preliminary data.</text>
</comment>
<dbReference type="RefSeq" id="WP_320555841.1">
    <property type="nucleotide sequence ID" value="NZ_JAXDAE010000008.1"/>
</dbReference>
<dbReference type="InterPro" id="IPR053143">
    <property type="entry name" value="Arylsulfate_ST"/>
</dbReference>
<organism evidence="3 4">
    <name type="scientific">Winogradskyella aquimaris</name>
    <dbReference type="NCBI Taxonomy" id="864074"/>
    <lineage>
        <taxon>Bacteria</taxon>
        <taxon>Pseudomonadati</taxon>
        <taxon>Bacteroidota</taxon>
        <taxon>Flavobacteriia</taxon>
        <taxon>Flavobacteriales</taxon>
        <taxon>Flavobacteriaceae</taxon>
        <taxon>Winogradskyella</taxon>
    </lineage>
</organism>
<dbReference type="PANTHER" id="PTHR35340:SF5">
    <property type="entry name" value="ASST-DOMAIN-CONTAINING PROTEIN"/>
    <property type="match status" value="1"/>
</dbReference>
<accession>A0ABU5EMH7</accession>
<evidence type="ECO:0000313" key="3">
    <source>
        <dbReference type="EMBL" id="MDY2587473.1"/>
    </source>
</evidence>
<feature type="domain" description="Secretion system C-terminal sorting" evidence="2">
    <location>
        <begin position="477"/>
        <end position="541"/>
    </location>
</feature>
<evidence type="ECO:0000256" key="1">
    <source>
        <dbReference type="ARBA" id="ARBA00022729"/>
    </source>
</evidence>
<name>A0ABU5EMH7_9FLAO</name>
<dbReference type="Pfam" id="PF05935">
    <property type="entry name" value="Arylsulfotrans"/>
    <property type="match status" value="1"/>
</dbReference>
<dbReference type="PANTHER" id="PTHR35340">
    <property type="entry name" value="PQQ ENZYME REPEAT PROTEIN-RELATED"/>
    <property type="match status" value="1"/>
</dbReference>
<dbReference type="EMBL" id="JAXDAE010000008">
    <property type="protein sequence ID" value="MDY2587473.1"/>
    <property type="molecule type" value="Genomic_DNA"/>
</dbReference>
<evidence type="ECO:0000259" key="2">
    <source>
        <dbReference type="Pfam" id="PF18962"/>
    </source>
</evidence>